<dbReference type="SFLD" id="SFLDG01129">
    <property type="entry name" value="C1.5:_HAD__Beta-PGM__Phosphata"/>
    <property type="match status" value="1"/>
</dbReference>
<keyword evidence="1" id="KW-0378">Hydrolase</keyword>
<dbReference type="InterPro" id="IPR036412">
    <property type="entry name" value="HAD-like_sf"/>
</dbReference>
<dbReference type="SUPFAM" id="SSF56784">
    <property type="entry name" value="HAD-like"/>
    <property type="match status" value="1"/>
</dbReference>
<dbReference type="InterPro" id="IPR006439">
    <property type="entry name" value="HAD-SF_hydro_IA"/>
</dbReference>
<protein>
    <recommendedName>
        <fullName evidence="3">HAD family hydrolase</fullName>
    </recommendedName>
</protein>
<dbReference type="GO" id="GO:0016787">
    <property type="term" value="F:hydrolase activity"/>
    <property type="evidence" value="ECO:0007669"/>
    <property type="project" value="UniProtKB-KW"/>
</dbReference>
<dbReference type="PRINTS" id="PR00413">
    <property type="entry name" value="HADHALOGNASE"/>
</dbReference>
<proteinExistence type="predicted"/>
<evidence type="ECO:0000313" key="2">
    <source>
        <dbReference type="EMBL" id="GAI87566.1"/>
    </source>
</evidence>
<sequence length="238" mass="26689">MEGREERVNRQNSMKYEAVIFDLGGTLVHNSYWSEGDNALRRMASVLAVPPDDFVTSWHATFEERMTGIFQSYQACIRHICQQLGVDVQDDQIESAARIRSDYTKREITTTQEGAIEVLSYLKLNGYKTGLISDCSAETPTIWKSTPLAPLINVAVFSCEVGLKKPDPRIYQIAIEKLAISPEKCIYIADGIGQELLSASQLGMYAIQIRVPGEYDDPYREEWSGPVISSLKDVLTLV</sequence>
<dbReference type="Pfam" id="PF00702">
    <property type="entry name" value="Hydrolase"/>
    <property type="match status" value="1"/>
</dbReference>
<dbReference type="EMBL" id="BARW01008834">
    <property type="protein sequence ID" value="GAI87566.1"/>
    <property type="molecule type" value="Genomic_DNA"/>
</dbReference>
<dbReference type="InterPro" id="IPR051540">
    <property type="entry name" value="S-2-haloacid_dehalogenase"/>
</dbReference>
<evidence type="ECO:0000256" key="1">
    <source>
        <dbReference type="ARBA" id="ARBA00022801"/>
    </source>
</evidence>
<dbReference type="Gene3D" id="3.40.50.1000">
    <property type="entry name" value="HAD superfamily/HAD-like"/>
    <property type="match status" value="1"/>
</dbReference>
<gene>
    <name evidence="2" type="ORF">S12H4_17969</name>
</gene>
<name>X1T864_9ZZZZ</name>
<accession>X1T864</accession>
<dbReference type="SFLD" id="SFLDS00003">
    <property type="entry name" value="Haloacid_Dehalogenase"/>
    <property type="match status" value="1"/>
</dbReference>
<evidence type="ECO:0008006" key="3">
    <source>
        <dbReference type="Google" id="ProtNLM"/>
    </source>
</evidence>
<dbReference type="AlphaFoldDB" id="X1T864"/>
<comment type="caution">
    <text evidence="2">The sequence shown here is derived from an EMBL/GenBank/DDBJ whole genome shotgun (WGS) entry which is preliminary data.</text>
</comment>
<dbReference type="PANTHER" id="PTHR43316:SF3">
    <property type="entry name" value="HALOACID DEHALOGENASE, TYPE II (AFU_ORTHOLOGUE AFUA_2G07750)-RELATED"/>
    <property type="match status" value="1"/>
</dbReference>
<organism evidence="2">
    <name type="scientific">marine sediment metagenome</name>
    <dbReference type="NCBI Taxonomy" id="412755"/>
    <lineage>
        <taxon>unclassified sequences</taxon>
        <taxon>metagenomes</taxon>
        <taxon>ecological metagenomes</taxon>
    </lineage>
</organism>
<dbReference type="InterPro" id="IPR023214">
    <property type="entry name" value="HAD_sf"/>
</dbReference>
<reference evidence="2" key="1">
    <citation type="journal article" date="2014" name="Front. Microbiol.">
        <title>High frequency of phylogenetically diverse reductive dehalogenase-homologous genes in deep subseafloor sedimentary metagenomes.</title>
        <authorList>
            <person name="Kawai M."/>
            <person name="Futagami T."/>
            <person name="Toyoda A."/>
            <person name="Takaki Y."/>
            <person name="Nishi S."/>
            <person name="Hori S."/>
            <person name="Arai W."/>
            <person name="Tsubouchi T."/>
            <person name="Morono Y."/>
            <person name="Uchiyama I."/>
            <person name="Ito T."/>
            <person name="Fujiyama A."/>
            <person name="Inagaki F."/>
            <person name="Takami H."/>
        </authorList>
    </citation>
    <scope>NUCLEOTIDE SEQUENCE</scope>
    <source>
        <strain evidence="2">Expedition CK06-06</strain>
    </source>
</reference>
<dbReference type="PANTHER" id="PTHR43316">
    <property type="entry name" value="HYDROLASE, HALOACID DELAHOGENASE-RELATED"/>
    <property type="match status" value="1"/>
</dbReference>